<evidence type="ECO:0000256" key="7">
    <source>
        <dbReference type="ARBA" id="ARBA00023145"/>
    </source>
</evidence>
<feature type="binding site" evidence="8">
    <location>
        <position position="66"/>
    </location>
    <ligand>
        <name>Ca(2+)</name>
        <dbReference type="ChEBI" id="CHEBI:29108"/>
        <label>2</label>
    </ligand>
</feature>
<keyword evidence="2 8" id="KW-0479">Metal-binding</keyword>
<keyword evidence="1" id="KW-0645">Protease</keyword>
<keyword evidence="8" id="KW-0106">Calcium</keyword>
<keyword evidence="11" id="KW-1185">Reference proteome</keyword>
<evidence type="ECO:0000256" key="8">
    <source>
        <dbReference type="PIRSR" id="PIRSR621190-2"/>
    </source>
</evidence>
<dbReference type="AlphaFoldDB" id="A0A151K199"/>
<feature type="binding site" description="in inhibited form" evidence="8">
    <location>
        <position position="6"/>
    </location>
    <ligand>
        <name>Zn(2+)</name>
        <dbReference type="ChEBI" id="CHEBI:29105"/>
        <label>2</label>
        <note>catalytic</note>
    </ligand>
</feature>
<keyword evidence="7" id="KW-0865">Zymogen</keyword>
<comment type="cofactor">
    <cofactor evidence="8">
        <name>Ca(2+)</name>
        <dbReference type="ChEBI" id="CHEBI:29108"/>
    </cofactor>
    <text evidence="8">Can bind about 5 Ca(2+) ions per subunit.</text>
</comment>
<accession>A0A151K199</accession>
<keyword evidence="4" id="KW-0378">Hydrolase</keyword>
<evidence type="ECO:0000256" key="4">
    <source>
        <dbReference type="ARBA" id="ARBA00022801"/>
    </source>
</evidence>
<keyword evidence="5 8" id="KW-0862">Zinc</keyword>
<organism evidence="10 11">
    <name type="scientific">Trachymyrmex septentrionalis</name>
    <dbReference type="NCBI Taxonomy" id="34720"/>
    <lineage>
        <taxon>Eukaryota</taxon>
        <taxon>Metazoa</taxon>
        <taxon>Ecdysozoa</taxon>
        <taxon>Arthropoda</taxon>
        <taxon>Hexapoda</taxon>
        <taxon>Insecta</taxon>
        <taxon>Pterygota</taxon>
        <taxon>Neoptera</taxon>
        <taxon>Endopterygota</taxon>
        <taxon>Hymenoptera</taxon>
        <taxon>Apocrita</taxon>
        <taxon>Aculeata</taxon>
        <taxon>Formicoidea</taxon>
        <taxon>Formicidae</taxon>
        <taxon>Myrmicinae</taxon>
        <taxon>Trachymyrmex</taxon>
    </lineage>
</organism>
<evidence type="ECO:0000313" key="11">
    <source>
        <dbReference type="Proteomes" id="UP000078541"/>
    </source>
</evidence>
<dbReference type="PROSITE" id="PS00546">
    <property type="entry name" value="CYSTEINE_SWITCH"/>
    <property type="match status" value="1"/>
</dbReference>
<dbReference type="SUPFAM" id="SSF50923">
    <property type="entry name" value="Hemopexin-like domain"/>
    <property type="match status" value="1"/>
</dbReference>
<dbReference type="GO" id="GO:0030574">
    <property type="term" value="P:collagen catabolic process"/>
    <property type="evidence" value="ECO:0007669"/>
    <property type="project" value="TreeGrafter"/>
</dbReference>
<dbReference type="GO" id="GO:0004222">
    <property type="term" value="F:metalloendopeptidase activity"/>
    <property type="evidence" value="ECO:0007669"/>
    <property type="project" value="InterPro"/>
</dbReference>
<evidence type="ECO:0000256" key="5">
    <source>
        <dbReference type="ARBA" id="ARBA00022833"/>
    </source>
</evidence>
<name>A0A151K199_9HYME</name>
<protein>
    <submittedName>
        <fullName evidence="10">Uncharacterized protein</fullName>
    </submittedName>
</protein>
<evidence type="ECO:0000256" key="1">
    <source>
        <dbReference type="ARBA" id="ARBA00022670"/>
    </source>
</evidence>
<dbReference type="GO" id="GO:0006508">
    <property type="term" value="P:proteolysis"/>
    <property type="evidence" value="ECO:0007669"/>
    <property type="project" value="UniProtKB-KW"/>
</dbReference>
<dbReference type="PANTHER" id="PTHR10201">
    <property type="entry name" value="MATRIX METALLOPROTEINASE"/>
    <property type="match status" value="1"/>
</dbReference>
<feature type="binding site" evidence="8">
    <location>
        <position position="76"/>
    </location>
    <ligand>
        <name>Zn(2+)</name>
        <dbReference type="ChEBI" id="CHEBI:29105"/>
        <label>1</label>
    </ligand>
</feature>
<evidence type="ECO:0000256" key="9">
    <source>
        <dbReference type="SAM" id="MobiDB-lite"/>
    </source>
</evidence>
<dbReference type="Gene3D" id="3.40.390.10">
    <property type="entry name" value="Collagenase (Catalytic Domain)"/>
    <property type="match status" value="1"/>
</dbReference>
<dbReference type="Proteomes" id="UP000078541">
    <property type="component" value="Unassembled WGS sequence"/>
</dbReference>
<dbReference type="InterPro" id="IPR024079">
    <property type="entry name" value="MetalloPept_cat_dom_sf"/>
</dbReference>
<dbReference type="InterPro" id="IPR021190">
    <property type="entry name" value="Pept_M10A"/>
</dbReference>
<dbReference type="InterPro" id="IPR036375">
    <property type="entry name" value="Hemopexin-like_dom_sf"/>
</dbReference>
<dbReference type="Gene3D" id="2.110.10.10">
    <property type="entry name" value="Hemopexin-like domain"/>
    <property type="match status" value="1"/>
</dbReference>
<dbReference type="EMBL" id="KQ981174">
    <property type="protein sequence ID" value="KYN45301.1"/>
    <property type="molecule type" value="Genomic_DNA"/>
</dbReference>
<evidence type="ECO:0000256" key="3">
    <source>
        <dbReference type="ARBA" id="ARBA00022729"/>
    </source>
</evidence>
<reference evidence="10 11" key="1">
    <citation type="submission" date="2016-03" db="EMBL/GenBank/DDBJ databases">
        <title>Trachymyrmex septentrionalis WGS genome.</title>
        <authorList>
            <person name="Nygaard S."/>
            <person name="Hu H."/>
            <person name="Boomsma J."/>
            <person name="Zhang G."/>
        </authorList>
    </citation>
    <scope>NUCLEOTIDE SEQUENCE [LARGE SCALE GENOMIC DNA]</scope>
    <source>
        <strain evidence="10">Tsep2-gDNA-1</strain>
        <tissue evidence="10">Whole body</tissue>
    </source>
</reference>
<dbReference type="GO" id="GO:0031012">
    <property type="term" value="C:extracellular matrix"/>
    <property type="evidence" value="ECO:0007669"/>
    <property type="project" value="InterPro"/>
</dbReference>
<gene>
    <name evidence="10" type="ORF">ALC56_00246</name>
</gene>
<evidence type="ECO:0000256" key="6">
    <source>
        <dbReference type="ARBA" id="ARBA00023049"/>
    </source>
</evidence>
<dbReference type="PRINTS" id="PR00138">
    <property type="entry name" value="MATRIXIN"/>
</dbReference>
<dbReference type="STRING" id="34720.A0A151K199"/>
<feature type="region of interest" description="Disordered" evidence="9">
    <location>
        <begin position="144"/>
        <end position="163"/>
    </location>
</feature>
<feature type="compositionally biased region" description="Low complexity" evidence="9">
    <location>
        <begin position="144"/>
        <end position="162"/>
    </location>
</feature>
<dbReference type="GO" id="GO:0030198">
    <property type="term" value="P:extracellular matrix organization"/>
    <property type="evidence" value="ECO:0007669"/>
    <property type="project" value="TreeGrafter"/>
</dbReference>
<keyword evidence="6" id="KW-0482">Metalloprotease</keyword>
<sequence length="303" mass="34648">MRKPRCGLPDIPHHEQNTGKRKWTKTHLTWKFHLADAQTLKTTAFAFSLWAANLFLSFERKTLNPDILISYCSDTHTRTLIINVMKKFAPLRSMDLVEYSLTRSILPNYIAEIYVDSANKPLNIEDILAIQQLYGIKNPRLTTTTTTTATTQPPTSTTDITTNKPDYMNFLPDNFSLSAAYQTPSGEIVLFVNNMIYMVDYPSFKLKEDWPKYLSSLGFPMNTLINIVVNTNREQTYAIFDNNDVAQIDECSMSVRLYQSLQAVFPGIPSAPTLAFRYMHGNIYLLKNNFTNLTSYENCNRGC</sequence>
<evidence type="ECO:0000313" key="10">
    <source>
        <dbReference type="EMBL" id="KYN45301.1"/>
    </source>
</evidence>
<dbReference type="InterPro" id="IPR021158">
    <property type="entry name" value="Pept_M10A_Zn_BS"/>
</dbReference>
<dbReference type="GO" id="GO:0008270">
    <property type="term" value="F:zinc ion binding"/>
    <property type="evidence" value="ECO:0007669"/>
    <property type="project" value="InterPro"/>
</dbReference>
<evidence type="ECO:0000256" key="2">
    <source>
        <dbReference type="ARBA" id="ARBA00022723"/>
    </source>
</evidence>
<comment type="cofactor">
    <cofactor evidence="8">
        <name>Zn(2+)</name>
        <dbReference type="ChEBI" id="CHEBI:29105"/>
    </cofactor>
    <text evidence="8">Binds 2 Zn(2+) ions per subunit.</text>
</comment>
<proteinExistence type="predicted"/>
<keyword evidence="3" id="KW-0732">Signal</keyword>
<dbReference type="PANTHER" id="PTHR10201:SF323">
    <property type="entry name" value="MATRIX METALLOPROTEINASE-21"/>
    <property type="match status" value="1"/>
</dbReference>